<comment type="caution">
    <text evidence="11">The sequence shown here is derived from an EMBL/GenBank/DDBJ whole genome shotgun (WGS) entry which is preliminary data.</text>
</comment>
<feature type="chain" id="PRO_5042173688" description="GDP-mannose transporter" evidence="10">
    <location>
        <begin position="16"/>
        <end position="310"/>
    </location>
</feature>
<dbReference type="GO" id="GO:0000139">
    <property type="term" value="C:Golgi membrane"/>
    <property type="evidence" value="ECO:0007669"/>
    <property type="project" value="UniProtKB-SubCell"/>
</dbReference>
<keyword evidence="7 9" id="KW-0472">Membrane</keyword>
<keyword evidence="2 9" id="KW-0813">Transport</keyword>
<keyword evidence="3 9" id="KW-0762">Sugar transport</keyword>
<keyword evidence="5 9" id="KW-1133">Transmembrane helix</keyword>
<organism evidence="11 12">
    <name type="scientific">Trametes cubensis</name>
    <dbReference type="NCBI Taxonomy" id="1111947"/>
    <lineage>
        <taxon>Eukaryota</taxon>
        <taxon>Fungi</taxon>
        <taxon>Dikarya</taxon>
        <taxon>Basidiomycota</taxon>
        <taxon>Agaricomycotina</taxon>
        <taxon>Agaricomycetes</taxon>
        <taxon>Polyporales</taxon>
        <taxon>Polyporaceae</taxon>
        <taxon>Trametes</taxon>
    </lineage>
</organism>
<evidence type="ECO:0000313" key="11">
    <source>
        <dbReference type="EMBL" id="KAJ8494341.1"/>
    </source>
</evidence>
<comment type="subunit">
    <text evidence="9">Homooligomer.</text>
</comment>
<dbReference type="GO" id="GO:0030659">
    <property type="term" value="C:cytoplasmic vesicle membrane"/>
    <property type="evidence" value="ECO:0007669"/>
    <property type="project" value="UniProtKB-SubCell"/>
</dbReference>
<evidence type="ECO:0000256" key="3">
    <source>
        <dbReference type="ARBA" id="ARBA00022597"/>
    </source>
</evidence>
<evidence type="ECO:0000256" key="7">
    <source>
        <dbReference type="ARBA" id="ARBA00023136"/>
    </source>
</evidence>
<evidence type="ECO:0000256" key="1">
    <source>
        <dbReference type="ARBA" id="ARBA00004439"/>
    </source>
</evidence>
<feature type="transmembrane region" description="Helical" evidence="9">
    <location>
        <begin position="212"/>
        <end position="235"/>
    </location>
</feature>
<accession>A0AAD7TZQ8</accession>
<dbReference type="NCBIfam" id="TIGR00803">
    <property type="entry name" value="nst"/>
    <property type="match status" value="1"/>
</dbReference>
<reference evidence="11" key="1">
    <citation type="submission" date="2022-11" db="EMBL/GenBank/DDBJ databases">
        <title>Genome Sequence of Cubamyces cubensis.</title>
        <authorList>
            <person name="Buettner E."/>
        </authorList>
    </citation>
    <scope>NUCLEOTIDE SEQUENCE</scope>
    <source>
        <strain evidence="11">MPL-01</strain>
    </source>
</reference>
<dbReference type="InterPro" id="IPR050186">
    <property type="entry name" value="TPT_transporter"/>
</dbReference>
<sequence>MNFLLLCMQSSVCVACVYTVKKLGIISFRDFDSKDAKAWFPISVLLVGVIYTGSKSLQFLSIPVYTIFKNLTIILIAYGEVIWFGGRVTALTLVSFILMVISSIIAAWADISDALVAGDPAVAEAANGLSTMSGVISKMNVGYFWMFLNCATSAAYVLTMRKRIKVTGFSDWDTMFYNNLLSIPVLAVASIVAENWGYENLSLNFPPETRNFLLFAIAFSGAAAVGISYTTAWCIRATSSTTYSMVGALNKLPVAASGMIFFGDPVTFGSVTAVAVGFFAGLVYAVAKNNQKKAEQASQAGIIPMANRSS</sequence>
<evidence type="ECO:0000256" key="5">
    <source>
        <dbReference type="ARBA" id="ARBA00022989"/>
    </source>
</evidence>
<feature type="transmembrane region" description="Helical" evidence="9">
    <location>
        <begin position="142"/>
        <end position="160"/>
    </location>
</feature>
<feature type="signal peptide" evidence="10">
    <location>
        <begin position="1"/>
        <end position="15"/>
    </location>
</feature>
<comment type="subcellular location">
    <subcellularLocation>
        <location evidence="1 9">Cytoplasmic vesicle membrane</location>
        <topology evidence="1 9">Multi-pass membrane protein</topology>
    </subcellularLocation>
    <subcellularLocation>
        <location evidence="9">Golgi apparatus membrane</location>
        <topology evidence="9">Multi-pass membrane protein</topology>
    </subcellularLocation>
    <subcellularLocation>
        <location evidence="9">Endoplasmic reticulum membrane</location>
        <topology evidence="9">Multi-pass membrane protein</topology>
    </subcellularLocation>
</comment>
<dbReference type="InterPro" id="IPR013657">
    <property type="entry name" value="SCL35B1-4/HUT1"/>
</dbReference>
<evidence type="ECO:0000256" key="6">
    <source>
        <dbReference type="ARBA" id="ARBA00023034"/>
    </source>
</evidence>
<evidence type="ECO:0000256" key="8">
    <source>
        <dbReference type="ARBA" id="ARBA00023329"/>
    </source>
</evidence>
<dbReference type="Proteomes" id="UP001215151">
    <property type="component" value="Unassembled WGS sequence"/>
</dbReference>
<feature type="transmembrane region" description="Helical" evidence="9">
    <location>
        <begin position="268"/>
        <end position="287"/>
    </location>
</feature>
<dbReference type="Pfam" id="PF08449">
    <property type="entry name" value="UAA"/>
    <property type="match status" value="1"/>
</dbReference>
<gene>
    <name evidence="11" type="ORF">ONZ51_g2365</name>
</gene>
<dbReference type="GO" id="GO:0005789">
    <property type="term" value="C:endoplasmic reticulum membrane"/>
    <property type="evidence" value="ECO:0007669"/>
    <property type="project" value="UniProtKB-SubCell"/>
</dbReference>
<dbReference type="PANTHER" id="PTHR11132">
    <property type="entry name" value="SOLUTE CARRIER FAMILY 35"/>
    <property type="match status" value="1"/>
</dbReference>
<dbReference type="EMBL" id="JAPEVG010000037">
    <property type="protein sequence ID" value="KAJ8494341.1"/>
    <property type="molecule type" value="Genomic_DNA"/>
</dbReference>
<dbReference type="SUPFAM" id="SSF103481">
    <property type="entry name" value="Multidrug resistance efflux transporter EmrE"/>
    <property type="match status" value="1"/>
</dbReference>
<keyword evidence="6 9" id="KW-0333">Golgi apparatus</keyword>
<evidence type="ECO:0000313" key="12">
    <source>
        <dbReference type="Proteomes" id="UP001215151"/>
    </source>
</evidence>
<evidence type="ECO:0000256" key="10">
    <source>
        <dbReference type="SAM" id="SignalP"/>
    </source>
</evidence>
<dbReference type="AlphaFoldDB" id="A0AAD7TZQ8"/>
<evidence type="ECO:0000256" key="2">
    <source>
        <dbReference type="ARBA" id="ARBA00022448"/>
    </source>
</evidence>
<keyword evidence="8 9" id="KW-0968">Cytoplasmic vesicle</keyword>
<evidence type="ECO:0000256" key="4">
    <source>
        <dbReference type="ARBA" id="ARBA00022692"/>
    </source>
</evidence>
<feature type="transmembrane region" description="Helical" evidence="9">
    <location>
        <begin position="88"/>
        <end position="109"/>
    </location>
</feature>
<feature type="transmembrane region" description="Helical" evidence="9">
    <location>
        <begin position="172"/>
        <end position="192"/>
    </location>
</feature>
<dbReference type="GO" id="GO:0055085">
    <property type="term" value="P:transmembrane transport"/>
    <property type="evidence" value="ECO:0007669"/>
    <property type="project" value="InterPro"/>
</dbReference>
<proteinExistence type="inferred from homology"/>
<comment type="function">
    <text evidence="9">Involved in the import of GDP-mannose from the cytoplasm into the Golgi lumen.</text>
</comment>
<comment type="similarity">
    <text evidence="9">Belongs to the TPT transporter family. SLC35D subfamily.</text>
</comment>
<keyword evidence="4 9" id="KW-0812">Transmembrane</keyword>
<protein>
    <recommendedName>
        <fullName evidence="9">GDP-mannose transporter</fullName>
        <shortName evidence="9">GMT</shortName>
    </recommendedName>
</protein>
<dbReference type="InterPro" id="IPR037185">
    <property type="entry name" value="EmrE-like"/>
</dbReference>
<name>A0AAD7TZQ8_9APHY</name>
<keyword evidence="12" id="KW-1185">Reference proteome</keyword>
<keyword evidence="9" id="KW-0256">Endoplasmic reticulum</keyword>
<feature type="transmembrane region" description="Helical" evidence="9">
    <location>
        <begin position="39"/>
        <end position="68"/>
    </location>
</feature>
<feature type="transmembrane region" description="Helical" evidence="9">
    <location>
        <begin position="242"/>
        <end position="262"/>
    </location>
</feature>
<keyword evidence="10" id="KW-0732">Signal</keyword>
<evidence type="ECO:0000256" key="9">
    <source>
        <dbReference type="RuleBase" id="RU367097"/>
    </source>
</evidence>